<comment type="caution">
    <text evidence="2">The sequence shown here is derived from an EMBL/GenBank/DDBJ whole genome shotgun (WGS) entry which is preliminary data.</text>
</comment>
<dbReference type="PANTHER" id="PTHR22946">
    <property type="entry name" value="DIENELACTONE HYDROLASE DOMAIN-CONTAINING PROTEIN-RELATED"/>
    <property type="match status" value="1"/>
</dbReference>
<accession>A0ABU8RQU1</accession>
<dbReference type="Gene3D" id="3.40.50.1820">
    <property type="entry name" value="alpha/beta hydrolase"/>
    <property type="match status" value="1"/>
</dbReference>
<feature type="domain" description="Dienelactone hydrolase" evidence="1">
    <location>
        <begin position="17"/>
        <end position="235"/>
    </location>
</feature>
<protein>
    <submittedName>
        <fullName evidence="2">Dienelactone hydrolase family protein</fullName>
        <ecNumber evidence="2">3.1.-.-</ecNumber>
    </submittedName>
</protein>
<proteinExistence type="predicted"/>
<reference evidence="2 3" key="1">
    <citation type="submission" date="2024-03" db="EMBL/GenBank/DDBJ databases">
        <authorList>
            <person name="Jo J.-H."/>
        </authorList>
    </citation>
    <scope>NUCLEOTIDE SEQUENCE [LARGE SCALE GENOMIC DNA]</scope>
    <source>
        <strain evidence="2 3">PS1R-30</strain>
    </source>
</reference>
<dbReference type="InterPro" id="IPR029058">
    <property type="entry name" value="AB_hydrolase_fold"/>
</dbReference>
<dbReference type="RefSeq" id="WP_339585140.1">
    <property type="nucleotide sequence ID" value="NZ_JBBHJZ010000001.1"/>
</dbReference>
<dbReference type="GO" id="GO:0016787">
    <property type="term" value="F:hydrolase activity"/>
    <property type="evidence" value="ECO:0007669"/>
    <property type="project" value="UniProtKB-KW"/>
</dbReference>
<dbReference type="InterPro" id="IPR002925">
    <property type="entry name" value="Dienelactn_hydro"/>
</dbReference>
<keyword evidence="2" id="KW-0378">Hydrolase</keyword>
<dbReference type="EMBL" id="JBBHJZ010000001">
    <property type="protein sequence ID" value="MEJ5975172.1"/>
    <property type="molecule type" value="Genomic_DNA"/>
</dbReference>
<dbReference type="InterPro" id="IPR050261">
    <property type="entry name" value="FrsA_esterase"/>
</dbReference>
<evidence type="ECO:0000313" key="2">
    <source>
        <dbReference type="EMBL" id="MEJ5975172.1"/>
    </source>
</evidence>
<name>A0ABU8RQU1_9SPHN</name>
<sequence length="240" mass="26159">MSTFETIHCEHDRTRLEGLIARPAGKGPFPTVMVMHSANGLRHQVKGTIEKLAALGYLAIATDMYGPDVQNGAPEAAHGAYMYFLDDGMKNVRERSLAWFEAVRTHPEVDPARMAAIGYCFGGHCVLELARAGAELQAVVSYHGTLKTHAPAQPGTVKCDVVAYCGAQDPYATLEEIEMLRGELTNARARYQITVFGEAAHSFTDPDAGKMGMDGIRYNAMAHRMSWAGTETVLETLLKV</sequence>
<keyword evidence="3" id="KW-1185">Reference proteome</keyword>
<dbReference type="EC" id="3.1.-.-" evidence="2"/>
<organism evidence="2 3">
    <name type="scientific">Novosphingobium anseongense</name>
    <dbReference type="NCBI Taxonomy" id="3133436"/>
    <lineage>
        <taxon>Bacteria</taxon>
        <taxon>Pseudomonadati</taxon>
        <taxon>Pseudomonadota</taxon>
        <taxon>Alphaproteobacteria</taxon>
        <taxon>Sphingomonadales</taxon>
        <taxon>Sphingomonadaceae</taxon>
        <taxon>Novosphingobium</taxon>
    </lineage>
</organism>
<evidence type="ECO:0000313" key="3">
    <source>
        <dbReference type="Proteomes" id="UP001361239"/>
    </source>
</evidence>
<dbReference type="Proteomes" id="UP001361239">
    <property type="component" value="Unassembled WGS sequence"/>
</dbReference>
<gene>
    <name evidence="2" type="ORF">WG901_00865</name>
</gene>
<dbReference type="Pfam" id="PF01738">
    <property type="entry name" value="DLH"/>
    <property type="match status" value="1"/>
</dbReference>
<evidence type="ECO:0000259" key="1">
    <source>
        <dbReference type="Pfam" id="PF01738"/>
    </source>
</evidence>
<dbReference type="SUPFAM" id="SSF53474">
    <property type="entry name" value="alpha/beta-Hydrolases"/>
    <property type="match status" value="1"/>
</dbReference>
<dbReference type="PANTHER" id="PTHR22946:SF0">
    <property type="entry name" value="DIENELACTONE HYDROLASE DOMAIN-CONTAINING PROTEIN"/>
    <property type="match status" value="1"/>
</dbReference>